<evidence type="ECO:0000313" key="2">
    <source>
        <dbReference type="Proteomes" id="UP000245910"/>
    </source>
</evidence>
<name>A0A2L2T824_9HYPO</name>
<protein>
    <submittedName>
        <fullName evidence="1">Uncharacterized protein</fullName>
    </submittedName>
</protein>
<evidence type="ECO:0000313" key="1">
    <source>
        <dbReference type="EMBL" id="CEI67044.1"/>
    </source>
</evidence>
<proteinExistence type="predicted"/>
<sequence>MDLSFTLSVLSECSTSTWASQLGLNWVGTGAAPGVLPGQSDRSLITGATALARATWTTVTDTTCKDEGSRGGHLGRRERLLGAMLQQYVLVVYPQGNAPQHPLDATGEKNAHKVDSEIQPKIDGIMAIILIYKWDSLTIG</sequence>
<dbReference type="EMBL" id="LN649229">
    <property type="protein sequence ID" value="CEI67044.1"/>
    <property type="molecule type" value="Genomic_DNA"/>
</dbReference>
<keyword evidence="2" id="KW-1185">Reference proteome</keyword>
<dbReference type="Proteomes" id="UP000245910">
    <property type="component" value="Chromosome I"/>
</dbReference>
<reference evidence="2" key="1">
    <citation type="submission" date="2014-10" db="EMBL/GenBank/DDBJ databases">
        <authorList>
            <person name="King R."/>
        </authorList>
    </citation>
    <scope>NUCLEOTIDE SEQUENCE [LARGE SCALE GENOMIC DNA]</scope>
    <source>
        <strain evidence="2">A3/5</strain>
    </source>
</reference>
<organism evidence="1 2">
    <name type="scientific">Fusarium venenatum</name>
    <dbReference type="NCBI Taxonomy" id="56646"/>
    <lineage>
        <taxon>Eukaryota</taxon>
        <taxon>Fungi</taxon>
        <taxon>Dikarya</taxon>
        <taxon>Ascomycota</taxon>
        <taxon>Pezizomycotina</taxon>
        <taxon>Sordariomycetes</taxon>
        <taxon>Hypocreomycetidae</taxon>
        <taxon>Hypocreales</taxon>
        <taxon>Nectriaceae</taxon>
        <taxon>Fusarium</taxon>
    </lineage>
</organism>
<dbReference type="AlphaFoldDB" id="A0A2L2T824"/>
<accession>A0A2L2T824</accession>